<name>A0A368YA47_9BURK</name>
<keyword evidence="2" id="KW-0732">Signal</keyword>
<dbReference type="Gene3D" id="3.40.190.150">
    <property type="entry name" value="Bordetella uptake gene, domain 1"/>
    <property type="match status" value="1"/>
</dbReference>
<proteinExistence type="inferred from homology"/>
<dbReference type="PIRSF" id="PIRSF017082">
    <property type="entry name" value="YflP"/>
    <property type="match status" value="1"/>
</dbReference>
<dbReference type="CDD" id="cd07012">
    <property type="entry name" value="PBP2_Bug_TTT"/>
    <property type="match status" value="1"/>
</dbReference>
<dbReference type="SUPFAM" id="SSF53850">
    <property type="entry name" value="Periplasmic binding protein-like II"/>
    <property type="match status" value="1"/>
</dbReference>
<evidence type="ECO:0000313" key="4">
    <source>
        <dbReference type="Proteomes" id="UP000252884"/>
    </source>
</evidence>
<organism evidence="3 4">
    <name type="scientific">Pseudorhodoferax soli</name>
    <dbReference type="NCBI Taxonomy" id="545864"/>
    <lineage>
        <taxon>Bacteria</taxon>
        <taxon>Pseudomonadati</taxon>
        <taxon>Pseudomonadota</taxon>
        <taxon>Betaproteobacteria</taxon>
        <taxon>Burkholderiales</taxon>
        <taxon>Comamonadaceae</taxon>
    </lineage>
</organism>
<dbReference type="Proteomes" id="UP000252884">
    <property type="component" value="Unassembled WGS sequence"/>
</dbReference>
<keyword evidence="4" id="KW-1185">Reference proteome</keyword>
<reference evidence="3 4" key="1">
    <citation type="submission" date="2018-07" db="EMBL/GenBank/DDBJ databases">
        <title>Genomic Encyclopedia of Type Strains, Phase IV (KMG-IV): sequencing the most valuable type-strain genomes for metagenomic binning, comparative biology and taxonomic classification.</title>
        <authorList>
            <person name="Goeker M."/>
        </authorList>
    </citation>
    <scope>NUCLEOTIDE SEQUENCE [LARGE SCALE GENOMIC DNA]</scope>
    <source>
        <strain evidence="3 4">DSM 21634</strain>
    </source>
</reference>
<sequence length="338" mass="34962">MISPFALNPMHTLSRRGFTALGLTVALAATALHLTATAQGALPPGPITMVVGWPAGGPSDNVARLTALRMSEALGQTIVVDNKGGAGGNIGTDAAARAKPDGSTIMLATATSHGLNSALYAKLNHDPIKDFAPVGMITTSPSVLLVPTNSPFRSVADLLKAAKAEPGKLNYGSGGVGSSQHLAGASFKRIAGVDITHIPFKGTAPAMTDLMAGRVDFVLTTGAMSFIHSGKLRPLAVAARQRLPALPEVPTFEEAGVKGFYTDSWYGLVAPAGTPRPALDKLNAALATALRNPEVQKQFLDQGSLPVQPMGVDEFWKFVVAQMPAAAEQVRISGAKAE</sequence>
<comment type="caution">
    <text evidence="3">The sequence shown here is derived from an EMBL/GenBank/DDBJ whole genome shotgun (WGS) entry which is preliminary data.</text>
</comment>
<evidence type="ECO:0000256" key="2">
    <source>
        <dbReference type="SAM" id="SignalP"/>
    </source>
</evidence>
<accession>A0A368YA47</accession>
<feature type="chain" id="PRO_5016927589" evidence="2">
    <location>
        <begin position="39"/>
        <end position="338"/>
    </location>
</feature>
<dbReference type="PANTHER" id="PTHR42928:SF5">
    <property type="entry name" value="BLR1237 PROTEIN"/>
    <property type="match status" value="1"/>
</dbReference>
<dbReference type="EMBL" id="QPJK01000001">
    <property type="protein sequence ID" value="RCW76308.1"/>
    <property type="molecule type" value="Genomic_DNA"/>
</dbReference>
<dbReference type="InterPro" id="IPR042100">
    <property type="entry name" value="Bug_dom1"/>
</dbReference>
<dbReference type="InterPro" id="IPR005064">
    <property type="entry name" value="BUG"/>
</dbReference>
<dbReference type="Pfam" id="PF03401">
    <property type="entry name" value="TctC"/>
    <property type="match status" value="1"/>
</dbReference>
<feature type="signal peptide" evidence="2">
    <location>
        <begin position="1"/>
        <end position="38"/>
    </location>
</feature>
<dbReference type="AlphaFoldDB" id="A0A368YA47"/>
<evidence type="ECO:0000256" key="1">
    <source>
        <dbReference type="ARBA" id="ARBA00006987"/>
    </source>
</evidence>
<gene>
    <name evidence="3" type="ORF">DES41_101914</name>
</gene>
<evidence type="ECO:0000313" key="3">
    <source>
        <dbReference type="EMBL" id="RCW76308.1"/>
    </source>
</evidence>
<dbReference type="PANTHER" id="PTHR42928">
    <property type="entry name" value="TRICARBOXYLATE-BINDING PROTEIN"/>
    <property type="match status" value="1"/>
</dbReference>
<protein>
    <submittedName>
        <fullName evidence="3">Tripartite-type tricarboxylate transporter receptor subunit TctC</fullName>
    </submittedName>
</protein>
<dbReference type="Gene3D" id="3.40.190.10">
    <property type="entry name" value="Periplasmic binding protein-like II"/>
    <property type="match status" value="1"/>
</dbReference>
<keyword evidence="3" id="KW-0675">Receptor</keyword>
<comment type="similarity">
    <text evidence="1">Belongs to the UPF0065 (bug) family.</text>
</comment>